<proteinExistence type="inferred from homology"/>
<dbReference type="GO" id="GO:0051301">
    <property type="term" value="P:cell division"/>
    <property type="evidence" value="ECO:0007669"/>
    <property type="project" value="UniProtKB-KW"/>
</dbReference>
<dbReference type="SUPFAM" id="SSF47954">
    <property type="entry name" value="Cyclin-like"/>
    <property type="match status" value="2"/>
</dbReference>
<reference evidence="15 16" key="1">
    <citation type="submission" date="2019-09" db="EMBL/GenBank/DDBJ databases">
        <title>Bird 10,000 Genomes (B10K) Project - Family phase.</title>
        <authorList>
            <person name="Zhang G."/>
        </authorList>
    </citation>
    <scope>NUCLEOTIDE SEQUENCE [LARGE SCALE GENOMIC DNA]</scope>
    <source>
        <strain evidence="15">B10K-DU-001-42</strain>
        <tissue evidence="15">Muscle</tissue>
    </source>
</reference>
<feature type="region of interest" description="Disordered" evidence="12">
    <location>
        <begin position="1"/>
        <end position="21"/>
    </location>
</feature>
<dbReference type="InterPro" id="IPR032447">
    <property type="entry name" value="Cyclin-A_N"/>
</dbReference>
<dbReference type="Gene3D" id="1.10.472.10">
    <property type="entry name" value="Cyclin-like"/>
    <property type="match status" value="2"/>
</dbReference>
<dbReference type="PANTHER" id="PTHR10177">
    <property type="entry name" value="CYCLINS"/>
    <property type="match status" value="1"/>
</dbReference>
<keyword evidence="9" id="KW-0539">Nucleus</keyword>
<dbReference type="InterPro" id="IPR048258">
    <property type="entry name" value="Cyclins_cyclin-box"/>
</dbReference>
<dbReference type="FunFam" id="1.10.472.10:FF:000037">
    <property type="entry name" value="Cyclin-A2"/>
    <property type="match status" value="1"/>
</dbReference>
<feature type="region of interest" description="Disordered" evidence="12">
    <location>
        <begin position="35"/>
        <end position="88"/>
    </location>
</feature>
<dbReference type="InterPro" id="IPR036915">
    <property type="entry name" value="Cyclin-like_sf"/>
</dbReference>
<dbReference type="InterPro" id="IPR013763">
    <property type="entry name" value="Cyclin-like_dom"/>
</dbReference>
<dbReference type="PROSITE" id="PS00292">
    <property type="entry name" value="CYCLINS"/>
    <property type="match status" value="1"/>
</dbReference>
<comment type="similarity">
    <text evidence="3">Belongs to the cyclin family. Cyclin AB subfamily.</text>
</comment>
<dbReference type="EMBL" id="VWYK01033627">
    <property type="protein sequence ID" value="NXR08293.1"/>
    <property type="molecule type" value="Genomic_DNA"/>
</dbReference>
<dbReference type="Proteomes" id="UP000536381">
    <property type="component" value="Unassembled WGS sequence"/>
</dbReference>
<evidence type="ECO:0000256" key="12">
    <source>
        <dbReference type="SAM" id="MobiDB-lite"/>
    </source>
</evidence>
<dbReference type="GO" id="GO:0000307">
    <property type="term" value="C:cyclin-dependent protein kinase holoenzyme complex"/>
    <property type="evidence" value="ECO:0007669"/>
    <property type="project" value="UniProtKB-ARBA"/>
</dbReference>
<keyword evidence="7" id="KW-0498">Mitosis</keyword>
<evidence type="ECO:0000256" key="9">
    <source>
        <dbReference type="ARBA" id="ARBA00023242"/>
    </source>
</evidence>
<protein>
    <recommendedName>
        <fullName evidence="4">Cyclin-A2</fullName>
    </recommendedName>
</protein>
<keyword evidence="10" id="KW-0131">Cell cycle</keyword>
<organism evidence="15 16">
    <name type="scientific">Semnornis frantzii</name>
    <dbReference type="NCBI Taxonomy" id="91796"/>
    <lineage>
        <taxon>Eukaryota</taxon>
        <taxon>Metazoa</taxon>
        <taxon>Chordata</taxon>
        <taxon>Craniata</taxon>
        <taxon>Vertebrata</taxon>
        <taxon>Euteleostomi</taxon>
        <taxon>Archelosauria</taxon>
        <taxon>Archosauria</taxon>
        <taxon>Dinosauria</taxon>
        <taxon>Saurischia</taxon>
        <taxon>Theropoda</taxon>
        <taxon>Coelurosauria</taxon>
        <taxon>Aves</taxon>
        <taxon>Neognathae</taxon>
        <taxon>Neoaves</taxon>
        <taxon>Telluraves</taxon>
        <taxon>Coraciimorphae</taxon>
        <taxon>Piciformes</taxon>
        <taxon>Ramphastidae</taxon>
        <taxon>Semnornis</taxon>
    </lineage>
</organism>
<keyword evidence="16" id="KW-1185">Reference proteome</keyword>
<dbReference type="Pfam" id="PF16500">
    <property type="entry name" value="Cyclin_N2"/>
    <property type="match status" value="1"/>
</dbReference>
<evidence type="ECO:0000256" key="7">
    <source>
        <dbReference type="ARBA" id="ARBA00022776"/>
    </source>
</evidence>
<feature type="domain" description="Cyclin C-terminal" evidence="14">
    <location>
        <begin position="277"/>
        <end position="394"/>
    </location>
</feature>
<evidence type="ECO:0000256" key="4">
    <source>
        <dbReference type="ARBA" id="ARBA00019673"/>
    </source>
</evidence>
<accession>A0A7L2IFV1</accession>
<comment type="subcellular location">
    <subcellularLocation>
        <location evidence="2">Cytoplasm</location>
    </subcellularLocation>
    <subcellularLocation>
        <location evidence="1">Nucleus</location>
    </subcellularLocation>
</comment>
<evidence type="ECO:0000313" key="16">
    <source>
        <dbReference type="Proteomes" id="UP000536381"/>
    </source>
</evidence>
<evidence type="ECO:0000256" key="2">
    <source>
        <dbReference type="ARBA" id="ARBA00004496"/>
    </source>
</evidence>
<dbReference type="GO" id="GO:0005654">
    <property type="term" value="C:nucleoplasm"/>
    <property type="evidence" value="ECO:0007669"/>
    <property type="project" value="UniProtKB-ARBA"/>
</dbReference>
<evidence type="ECO:0000256" key="11">
    <source>
        <dbReference type="RuleBase" id="RU000383"/>
    </source>
</evidence>
<dbReference type="AlphaFoldDB" id="A0A7L2IFV1"/>
<evidence type="ECO:0000256" key="1">
    <source>
        <dbReference type="ARBA" id="ARBA00004123"/>
    </source>
</evidence>
<dbReference type="Pfam" id="PF00134">
    <property type="entry name" value="Cyclin_N"/>
    <property type="match status" value="1"/>
</dbReference>
<evidence type="ECO:0000256" key="8">
    <source>
        <dbReference type="ARBA" id="ARBA00023127"/>
    </source>
</evidence>
<evidence type="ECO:0000256" key="3">
    <source>
        <dbReference type="ARBA" id="ARBA00006955"/>
    </source>
</evidence>
<keyword evidence="8 11" id="KW-0195">Cyclin</keyword>
<keyword evidence="6" id="KW-0132">Cell division</keyword>
<feature type="non-terminal residue" evidence="15">
    <location>
        <position position="399"/>
    </location>
</feature>
<comment type="caution">
    <text evidence="15">The sequence shown here is derived from an EMBL/GenBank/DDBJ whole genome shotgun (WGS) entry which is preliminary data.</text>
</comment>
<dbReference type="Pfam" id="PF02984">
    <property type="entry name" value="Cyclin_C"/>
    <property type="match status" value="1"/>
</dbReference>
<gene>
    <name evidence="15" type="primary">Ccna2</name>
    <name evidence="15" type="ORF">SEMFRA_R02819</name>
</gene>
<feature type="non-terminal residue" evidence="15">
    <location>
        <position position="1"/>
    </location>
</feature>
<dbReference type="SMART" id="SM00385">
    <property type="entry name" value="CYCLIN"/>
    <property type="match status" value="2"/>
</dbReference>
<dbReference type="CDD" id="cd20561">
    <property type="entry name" value="CYCLIN_CCNA2_rpt1"/>
    <property type="match status" value="1"/>
</dbReference>
<name>A0A7L2IFV1_9PICI</name>
<evidence type="ECO:0000259" key="13">
    <source>
        <dbReference type="SMART" id="SM00385"/>
    </source>
</evidence>
<sequence length="399" mass="44444">MLAEQENQENIPPGGKALPAAVPGTRVALGLLRAAQQRPGIPQQATRSSVESHGATAGRLGGGPQAFTIHVDEPDGEQRRRGSVATQKEEAALGLRTAVCTLGERRPLAPLGNAMDMSFDSPSIMDISITSETEEKKPNVNHVPDYINDIHTYLREMEVKCKPKMGYMRKQPDITNNMRAILVDWLVEVGEEYKLQNETLHLAVNYIDRFLSSMSVLRGKLQLVGTAAMLLASKFEEIYPPEVAEFVYITDDTYTKKQVLRMEHLILKVLSFDLAAPTINQFLTQYFLHEQTNARVESLSMYLGELSLIDADPYLKYLPSVIAAAAFHLAGYTITGQPWPESLSKVTGYTLDDIKPCLMDLHNTYLKAAQHTQQSIREKYKSTKYHGVSLIDPPDTLNL</sequence>
<dbReference type="OrthoDB" id="5590282at2759"/>
<feature type="domain" description="Cyclin-like" evidence="13">
    <location>
        <begin position="184"/>
        <end position="268"/>
    </location>
</feature>
<feature type="compositionally biased region" description="Basic and acidic residues" evidence="12">
    <location>
        <begin position="70"/>
        <end position="80"/>
    </location>
</feature>
<dbReference type="SMART" id="SM01332">
    <property type="entry name" value="Cyclin_C"/>
    <property type="match status" value="1"/>
</dbReference>
<dbReference type="InterPro" id="IPR039361">
    <property type="entry name" value="Cyclin"/>
</dbReference>
<dbReference type="GO" id="GO:0005737">
    <property type="term" value="C:cytoplasm"/>
    <property type="evidence" value="ECO:0007669"/>
    <property type="project" value="UniProtKB-SubCell"/>
</dbReference>
<dbReference type="InterPro" id="IPR004367">
    <property type="entry name" value="Cyclin_C-dom"/>
</dbReference>
<dbReference type="CDD" id="cd20564">
    <property type="entry name" value="CYCLIN_CCNA2_rpt2"/>
    <property type="match status" value="1"/>
</dbReference>
<keyword evidence="5" id="KW-0963">Cytoplasm</keyword>
<evidence type="ECO:0000259" key="14">
    <source>
        <dbReference type="SMART" id="SM01332"/>
    </source>
</evidence>
<feature type="domain" description="Cyclin-like" evidence="13">
    <location>
        <begin position="281"/>
        <end position="363"/>
    </location>
</feature>
<evidence type="ECO:0000256" key="10">
    <source>
        <dbReference type="ARBA" id="ARBA00023306"/>
    </source>
</evidence>
<evidence type="ECO:0000313" key="15">
    <source>
        <dbReference type="EMBL" id="NXR08293.1"/>
    </source>
</evidence>
<evidence type="ECO:0000256" key="6">
    <source>
        <dbReference type="ARBA" id="ARBA00022618"/>
    </source>
</evidence>
<dbReference type="InterPro" id="IPR006671">
    <property type="entry name" value="Cyclin_N"/>
</dbReference>
<evidence type="ECO:0000256" key="5">
    <source>
        <dbReference type="ARBA" id="ARBA00022490"/>
    </source>
</evidence>